<dbReference type="InterPro" id="IPR051829">
    <property type="entry name" value="Multiheme_Cytochr_ET"/>
</dbReference>
<gene>
    <name evidence="5" type="ORF">U5822_10210</name>
</gene>
<feature type="chain" id="PRO_5047259425" evidence="2">
    <location>
        <begin position="26"/>
        <end position="369"/>
    </location>
</feature>
<dbReference type="Gene3D" id="1.10.1130.10">
    <property type="entry name" value="Flavocytochrome C3, Chain A"/>
    <property type="match status" value="1"/>
</dbReference>
<evidence type="ECO:0000313" key="5">
    <source>
        <dbReference type="EMBL" id="MEA1081044.1"/>
    </source>
</evidence>
<evidence type="ECO:0000256" key="2">
    <source>
        <dbReference type="SAM" id="SignalP"/>
    </source>
</evidence>
<evidence type="ECO:0000313" key="6">
    <source>
        <dbReference type="Proteomes" id="UP001305746"/>
    </source>
</evidence>
<evidence type="ECO:0000256" key="1">
    <source>
        <dbReference type="ARBA" id="ARBA00022729"/>
    </source>
</evidence>
<dbReference type="Pfam" id="PF14522">
    <property type="entry name" value="Cytochrome_C7"/>
    <property type="match status" value="1"/>
</dbReference>
<dbReference type="InterPro" id="IPR054337">
    <property type="entry name" value="Mtrc-MtrF-like_dom_II/IV"/>
</dbReference>
<accession>A0ABU5NZ35</accession>
<keyword evidence="1 2" id="KW-0732">Signal</keyword>
<proteinExistence type="predicted"/>
<feature type="signal peptide" evidence="2">
    <location>
        <begin position="1"/>
        <end position="25"/>
    </location>
</feature>
<comment type="caution">
    <text evidence="5">The sequence shown here is derived from an EMBL/GenBank/DDBJ whole genome shotgun (WGS) entry which is preliminary data.</text>
</comment>
<name>A0ABU5NZ35_9GAMM</name>
<dbReference type="EMBL" id="JAYDCJ010000003">
    <property type="protein sequence ID" value="MEA1081044.1"/>
    <property type="molecule type" value="Genomic_DNA"/>
</dbReference>
<organism evidence="5 6">
    <name type="scientific">Marinobacter qingdaonensis</name>
    <dbReference type="NCBI Taxonomy" id="3108486"/>
    <lineage>
        <taxon>Bacteria</taxon>
        <taxon>Pseudomonadati</taxon>
        <taxon>Pseudomonadota</taxon>
        <taxon>Gammaproteobacteria</taxon>
        <taxon>Pseudomonadales</taxon>
        <taxon>Marinobacteraceae</taxon>
        <taxon>Marinobacter</taxon>
    </lineage>
</organism>
<feature type="domain" description="Outer membrane cytochrome MtrC/MtrF-like" evidence="4">
    <location>
        <begin position="258"/>
        <end position="362"/>
    </location>
</feature>
<dbReference type="InterPro" id="IPR036280">
    <property type="entry name" value="Multihaem_cyt_sf"/>
</dbReference>
<dbReference type="Pfam" id="PF22113">
    <property type="entry name" value="Mtrc-MtrF_II-IV_dom"/>
    <property type="match status" value="1"/>
</dbReference>
<dbReference type="SUPFAM" id="SSF48695">
    <property type="entry name" value="Multiheme cytochromes"/>
    <property type="match status" value="1"/>
</dbReference>
<dbReference type="PANTHER" id="PTHR35038:SF8">
    <property type="entry name" value="C-TYPE POLYHEME CYTOCHROME OMCC"/>
    <property type="match status" value="1"/>
</dbReference>
<dbReference type="PANTHER" id="PTHR35038">
    <property type="entry name" value="DISSIMILATORY SULFITE REDUCTASE SIRA"/>
    <property type="match status" value="1"/>
</dbReference>
<dbReference type="InterPro" id="IPR029467">
    <property type="entry name" value="Cyt_c7-like"/>
</dbReference>
<dbReference type="Proteomes" id="UP001305746">
    <property type="component" value="Unassembled WGS sequence"/>
</dbReference>
<keyword evidence="6" id="KW-1185">Reference proteome</keyword>
<evidence type="ECO:0000259" key="4">
    <source>
        <dbReference type="Pfam" id="PF22113"/>
    </source>
</evidence>
<reference evidence="5 6" key="1">
    <citation type="submission" date="2023-12" db="EMBL/GenBank/DDBJ databases">
        <title>Marinobacter qingdaonensis sp. nov., isolated from the intertidal sediment of Qingdao, PR China.</title>
        <authorList>
            <person name="Li Y."/>
        </authorList>
    </citation>
    <scope>NUCLEOTIDE SEQUENCE [LARGE SCALE GENOMIC DNA]</scope>
    <source>
        <strain evidence="5 6">ASW11-75</strain>
    </source>
</reference>
<evidence type="ECO:0000259" key="3">
    <source>
        <dbReference type="Pfam" id="PF14522"/>
    </source>
</evidence>
<dbReference type="RefSeq" id="WP_322855521.1">
    <property type="nucleotide sequence ID" value="NZ_JAYDCJ010000003.1"/>
</dbReference>
<sequence length="369" mass="40026">MRRSLVEFALSVGLGVVLGMTSASAQNFAGSESCKACHQQIFEQYEQSGHPYKIQAVQGGPPEYPSGTSPGVPHPPLDEGWKSISYVIGGFAWKARFLDKQGYILTGENRQYNLPNASLGTEAHWTAYDGGEASRKPYDCGACHTTGWMASGEQGPHQDGLPGIHGTWSEPGVTCEACHGASAAHLASPSEVKPTTEENCGSCHARGDPGQIDAKDGLIRHHEQYEDLLASPHKTLACGTCHDPHKSTVYQAGGYLGDEQTCKGCHQNVEIKLAAKKDAGCQACHMPHAVKTAVSKTVSYVDGDVPKGDLRTHIHRISTDLDWKMFTDDGQFVRKDEEGKAYITLDYACLSCHVDKDRKWAQAYAEKVH</sequence>
<protein>
    <submittedName>
        <fullName evidence="5">Multiheme c-type cytochrome</fullName>
    </submittedName>
</protein>
<feature type="domain" description="Cytochrome c7-like" evidence="3">
    <location>
        <begin position="136"/>
        <end position="204"/>
    </location>
</feature>